<dbReference type="Gene3D" id="1.10.260.40">
    <property type="entry name" value="lambda repressor-like DNA-binding domains"/>
    <property type="match status" value="1"/>
</dbReference>
<dbReference type="Gene3D" id="3.40.50.2300">
    <property type="match status" value="2"/>
</dbReference>
<dbReference type="InterPro" id="IPR010982">
    <property type="entry name" value="Lambda_DNA-bd_dom_sf"/>
</dbReference>
<dbReference type="Pfam" id="PF13377">
    <property type="entry name" value="Peripla_BP_3"/>
    <property type="match status" value="1"/>
</dbReference>
<dbReference type="InterPro" id="IPR046335">
    <property type="entry name" value="LacI/GalR-like_sensor"/>
</dbReference>
<dbReference type="GO" id="GO:0000976">
    <property type="term" value="F:transcription cis-regulatory region binding"/>
    <property type="evidence" value="ECO:0007669"/>
    <property type="project" value="TreeGrafter"/>
</dbReference>
<dbReference type="InterPro" id="IPR000843">
    <property type="entry name" value="HTH_LacI"/>
</dbReference>
<evidence type="ECO:0000313" key="6">
    <source>
        <dbReference type="EMBL" id="NYJ25795.1"/>
    </source>
</evidence>
<feature type="region of interest" description="Disordered" evidence="4">
    <location>
        <begin position="312"/>
        <end position="335"/>
    </location>
</feature>
<feature type="domain" description="HTH lacI-type" evidence="5">
    <location>
        <begin position="10"/>
        <end position="66"/>
    </location>
</feature>
<evidence type="ECO:0000256" key="1">
    <source>
        <dbReference type="ARBA" id="ARBA00023015"/>
    </source>
</evidence>
<evidence type="ECO:0000259" key="5">
    <source>
        <dbReference type="PROSITE" id="PS50932"/>
    </source>
</evidence>
<name>A0A853D589_9MICO</name>
<reference evidence="6 7" key="1">
    <citation type="submission" date="2020-07" db="EMBL/GenBank/DDBJ databases">
        <title>Sequencing the genomes of 1000 actinobacteria strains.</title>
        <authorList>
            <person name="Klenk H.-P."/>
        </authorList>
    </citation>
    <scope>NUCLEOTIDE SEQUENCE [LARGE SCALE GENOMIC DNA]</scope>
    <source>
        <strain evidence="6 7">DSM 15165</strain>
    </source>
</reference>
<dbReference type="InterPro" id="IPR028082">
    <property type="entry name" value="Peripla_BP_I"/>
</dbReference>
<evidence type="ECO:0000256" key="2">
    <source>
        <dbReference type="ARBA" id="ARBA00023125"/>
    </source>
</evidence>
<dbReference type="Pfam" id="PF00356">
    <property type="entry name" value="LacI"/>
    <property type="match status" value="1"/>
</dbReference>
<dbReference type="SUPFAM" id="SSF53822">
    <property type="entry name" value="Periplasmic binding protein-like I"/>
    <property type="match status" value="1"/>
</dbReference>
<dbReference type="PANTHER" id="PTHR30146">
    <property type="entry name" value="LACI-RELATED TRANSCRIPTIONAL REPRESSOR"/>
    <property type="match status" value="1"/>
</dbReference>
<proteinExistence type="predicted"/>
<dbReference type="EMBL" id="JACCFL010000001">
    <property type="protein sequence ID" value="NYJ25795.1"/>
    <property type="molecule type" value="Genomic_DNA"/>
</dbReference>
<dbReference type="RefSeq" id="WP_343063643.1">
    <property type="nucleotide sequence ID" value="NZ_BAABEH010000001.1"/>
</dbReference>
<evidence type="ECO:0000256" key="4">
    <source>
        <dbReference type="SAM" id="MobiDB-lite"/>
    </source>
</evidence>
<keyword evidence="3" id="KW-0804">Transcription</keyword>
<accession>A0A853D589</accession>
<sequence length="335" mass="35564">MTNSETLKRVTAADVARALGISRATVGFVLNNTPGQTISPATRERVLAEAKRLGYRPHTAARALRSGQSRIVLLILPDWPMDYSMRTHLDEASLVLDRAGYSLVTMTPHPGGQAQPLWETLRPDVVLGMAPLPRKTVSEIRASGVQHVIAAVLEDQSEAADDGLRYVEGPRLQVEHLLERGRTTLAFAGSADPRIADLVRTRRALAGRTLVERTGEGFAADADIDPTNAARTVEAWLAQGVDAVVAYNDDIAALVAGAVLRSGHTVPGDVAVIGHDDSPLASLFVPSLTSVRVDTAGLGRYVAELALSAVTDAPEPEAGPETEAQLVVRESTGAQ</sequence>
<dbReference type="PANTHER" id="PTHR30146:SF153">
    <property type="entry name" value="LACTOSE OPERON REPRESSOR"/>
    <property type="match status" value="1"/>
</dbReference>
<dbReference type="AlphaFoldDB" id="A0A853D589"/>
<dbReference type="GO" id="GO:0003700">
    <property type="term" value="F:DNA-binding transcription factor activity"/>
    <property type="evidence" value="ECO:0007669"/>
    <property type="project" value="TreeGrafter"/>
</dbReference>
<dbReference type="SUPFAM" id="SSF47413">
    <property type="entry name" value="lambda repressor-like DNA-binding domains"/>
    <property type="match status" value="1"/>
</dbReference>
<comment type="caution">
    <text evidence="6">The sequence shown here is derived from an EMBL/GenBank/DDBJ whole genome shotgun (WGS) entry which is preliminary data.</text>
</comment>
<dbReference type="PROSITE" id="PS50932">
    <property type="entry name" value="HTH_LACI_2"/>
    <property type="match status" value="1"/>
</dbReference>
<dbReference type="SMART" id="SM00354">
    <property type="entry name" value="HTH_LACI"/>
    <property type="match status" value="1"/>
</dbReference>
<gene>
    <name evidence="6" type="ORF">HNR13_004082</name>
</gene>
<evidence type="ECO:0000256" key="3">
    <source>
        <dbReference type="ARBA" id="ARBA00023163"/>
    </source>
</evidence>
<protein>
    <submittedName>
        <fullName evidence="6">DNA-binding LacI/PurR family transcriptional regulator</fullName>
    </submittedName>
</protein>
<evidence type="ECO:0000313" key="7">
    <source>
        <dbReference type="Proteomes" id="UP000578352"/>
    </source>
</evidence>
<keyword evidence="1" id="KW-0805">Transcription regulation</keyword>
<dbReference type="Proteomes" id="UP000578352">
    <property type="component" value="Unassembled WGS sequence"/>
</dbReference>
<keyword evidence="2 6" id="KW-0238">DNA-binding</keyword>
<dbReference type="CDD" id="cd01392">
    <property type="entry name" value="HTH_LacI"/>
    <property type="match status" value="1"/>
</dbReference>
<organism evidence="6 7">
    <name type="scientific">Leifsonia shinshuensis</name>
    <dbReference type="NCBI Taxonomy" id="150026"/>
    <lineage>
        <taxon>Bacteria</taxon>
        <taxon>Bacillati</taxon>
        <taxon>Actinomycetota</taxon>
        <taxon>Actinomycetes</taxon>
        <taxon>Micrococcales</taxon>
        <taxon>Microbacteriaceae</taxon>
        <taxon>Leifsonia</taxon>
    </lineage>
</organism>